<feature type="compositionally biased region" description="Basic and acidic residues" evidence="1">
    <location>
        <begin position="526"/>
        <end position="538"/>
    </location>
</feature>
<feature type="compositionally biased region" description="Acidic residues" evidence="1">
    <location>
        <begin position="32"/>
        <end position="46"/>
    </location>
</feature>
<feature type="region of interest" description="Disordered" evidence="1">
    <location>
        <begin position="1"/>
        <end position="47"/>
    </location>
</feature>
<dbReference type="InterPro" id="IPR039774">
    <property type="entry name" value="Sin3-like"/>
</dbReference>
<feature type="compositionally biased region" description="Basic and acidic residues" evidence="1">
    <location>
        <begin position="548"/>
        <end position="581"/>
    </location>
</feature>
<accession>A0A8X6YVJ0</accession>
<sequence>MLQLGDSMDVDNDGKERSGQNSSAGSSKDENEGSSEEDSNEEAQSDESDKAFIEEIDVFDRIDPLPTTNMPYTLFFVSKIWFVFFRQFHILFERLTRFLHESNSKEAPVKQDGNEEENPKSLYKELIESLTHLLNGVIDYSQFEDKARSLFGIHAYFSFTMDKLILSIVRQLQQVVADDICKQSTAFFNQHTKKISTGGCTSGVEASQIEHQYLRKVEKMMDNEQVFKVIFHKNLRILTIDLLEIEETSPDPIEAEKWSNYLDTYFDEDFCCEELLAEVQQVPVFLRRNLRKQMLFWKNRVMHVEKQWHQRQSSKSMKKHLPLSARKKRALSIIAPILRKKPRRLSIPESSVQPSCSGVVSNDGNEPHSFDNSETIKPEGKFFEDNKKELDAKEQLNKIIGDDQVTIGSEENLEKPDIPEKEENFLGNESVVIDAVSSPNAQTEEVSVESPKSLPEIADKNSKETAADEATKEAEKMEVDKDAYISVASPEETDDSVIELEDASEKNISEEKSEDVMVPESSLKATDSDTDMKSKGDMAENSVSRVLETNKDRKEEEHEAVEDSKSVEKTDETESQAEKSIGKKQLKRRVIQKTSEYSIKTRKNRIKRKMKRGLLRSSNSSKRKQRQTKRKFEVLDDPTFDFAYFSELPESDKVSHLAFKYVTVEDNEEVTFTKGSNKIRFVQNHGLFAHHKDSLTRAQETHQAVSEIKASNFNAWHRIWLERYVTPSMMKSCNDWLLRSDPEKFKLFRVTVSDCTKPPYIPYNKYKVCHFKTVT</sequence>
<reference evidence="3" key="1">
    <citation type="submission" date="2020-08" db="EMBL/GenBank/DDBJ databases">
        <title>Multicomponent nature underlies the extraordinary mechanical properties of spider dragline silk.</title>
        <authorList>
            <person name="Kono N."/>
            <person name="Nakamura H."/>
            <person name="Mori M."/>
            <person name="Yoshida Y."/>
            <person name="Ohtoshi R."/>
            <person name="Malay A.D."/>
            <person name="Moran D.A.P."/>
            <person name="Tomita M."/>
            <person name="Numata K."/>
            <person name="Arakawa K."/>
        </authorList>
    </citation>
    <scope>NUCLEOTIDE SEQUENCE</scope>
</reference>
<feature type="domain" description="Sin3 C-terminal" evidence="2">
    <location>
        <begin position="75"/>
        <end position="303"/>
    </location>
</feature>
<organism evidence="3 4">
    <name type="scientific">Trichonephila inaurata madagascariensis</name>
    <dbReference type="NCBI Taxonomy" id="2747483"/>
    <lineage>
        <taxon>Eukaryota</taxon>
        <taxon>Metazoa</taxon>
        <taxon>Ecdysozoa</taxon>
        <taxon>Arthropoda</taxon>
        <taxon>Chelicerata</taxon>
        <taxon>Arachnida</taxon>
        <taxon>Araneae</taxon>
        <taxon>Araneomorphae</taxon>
        <taxon>Entelegynae</taxon>
        <taxon>Araneoidea</taxon>
        <taxon>Nephilidae</taxon>
        <taxon>Trichonephila</taxon>
        <taxon>Trichonephila inaurata</taxon>
    </lineage>
</organism>
<feature type="compositionally biased region" description="Polar residues" evidence="1">
    <location>
        <begin position="348"/>
        <end position="364"/>
    </location>
</feature>
<feature type="compositionally biased region" description="Basic and acidic residues" evidence="1">
    <location>
        <begin position="457"/>
        <end position="483"/>
    </location>
</feature>
<dbReference type="Pfam" id="PF16879">
    <property type="entry name" value="Sin3a_C"/>
    <property type="match status" value="1"/>
</dbReference>
<feature type="region of interest" description="Disordered" evidence="1">
    <location>
        <begin position="437"/>
        <end position="630"/>
    </location>
</feature>
<dbReference type="AlphaFoldDB" id="A0A8X6YVJ0"/>
<gene>
    <name evidence="3" type="primary">Sin3a</name>
    <name evidence="3" type="ORF">TNIN_132211</name>
</gene>
<evidence type="ECO:0000313" key="4">
    <source>
        <dbReference type="Proteomes" id="UP000886998"/>
    </source>
</evidence>
<feature type="compositionally biased region" description="Basic residues" evidence="1">
    <location>
        <begin position="582"/>
        <end position="591"/>
    </location>
</feature>
<feature type="region of interest" description="Disordered" evidence="1">
    <location>
        <begin position="348"/>
        <end position="377"/>
    </location>
</feature>
<name>A0A8X6YVJ0_9ARAC</name>
<dbReference type="InterPro" id="IPR031693">
    <property type="entry name" value="Sin3_C"/>
</dbReference>
<evidence type="ECO:0000313" key="3">
    <source>
        <dbReference type="EMBL" id="GFY80110.1"/>
    </source>
</evidence>
<comment type="caution">
    <text evidence="3">The sequence shown here is derived from an EMBL/GenBank/DDBJ whole genome shotgun (WGS) entry which is preliminary data.</text>
</comment>
<feature type="compositionally biased region" description="Basic and acidic residues" evidence="1">
    <location>
        <begin position="365"/>
        <end position="377"/>
    </location>
</feature>
<dbReference type="EMBL" id="BMAV01023807">
    <property type="protein sequence ID" value="GFY80110.1"/>
    <property type="molecule type" value="Genomic_DNA"/>
</dbReference>
<dbReference type="GO" id="GO:0003714">
    <property type="term" value="F:transcription corepressor activity"/>
    <property type="evidence" value="ECO:0007669"/>
    <property type="project" value="InterPro"/>
</dbReference>
<keyword evidence="4" id="KW-1185">Reference proteome</keyword>
<feature type="compositionally biased region" description="Acidic residues" evidence="1">
    <location>
        <begin position="491"/>
        <end position="502"/>
    </location>
</feature>
<protein>
    <submittedName>
        <fullName evidence="3">Paired amphipathic helix protein Sin3a</fullName>
    </submittedName>
</protein>
<feature type="compositionally biased region" description="Basic and acidic residues" evidence="1">
    <location>
        <begin position="503"/>
        <end position="515"/>
    </location>
</feature>
<proteinExistence type="predicted"/>
<dbReference type="OrthoDB" id="6431615at2759"/>
<dbReference type="Proteomes" id="UP000886998">
    <property type="component" value="Unassembled WGS sequence"/>
</dbReference>
<dbReference type="PANTHER" id="PTHR12346">
    <property type="entry name" value="SIN3B-RELATED"/>
    <property type="match status" value="1"/>
</dbReference>
<evidence type="ECO:0000256" key="1">
    <source>
        <dbReference type="SAM" id="MobiDB-lite"/>
    </source>
</evidence>
<evidence type="ECO:0000259" key="2">
    <source>
        <dbReference type="Pfam" id="PF16879"/>
    </source>
</evidence>
<feature type="compositionally biased region" description="Basic residues" evidence="1">
    <location>
        <begin position="600"/>
        <end position="614"/>
    </location>
</feature>